<dbReference type="InterPro" id="IPR005119">
    <property type="entry name" value="LysR_subst-bd"/>
</dbReference>
<dbReference type="Proteomes" id="UP001172217">
    <property type="component" value="Unassembled WGS sequence"/>
</dbReference>
<comment type="caution">
    <text evidence="6">The sequence shown here is derived from an EMBL/GenBank/DDBJ whole genome shotgun (WGS) entry which is preliminary data.</text>
</comment>
<keyword evidence="2" id="KW-0805">Transcription regulation</keyword>
<dbReference type="Gene3D" id="1.10.10.10">
    <property type="entry name" value="Winged helix-like DNA-binding domain superfamily/Winged helix DNA-binding domain"/>
    <property type="match status" value="1"/>
</dbReference>
<evidence type="ECO:0000313" key="6">
    <source>
        <dbReference type="EMBL" id="MDN7525934.1"/>
    </source>
</evidence>
<dbReference type="RefSeq" id="WP_301771057.1">
    <property type="nucleotide sequence ID" value="NZ_JAUJQL010000013.1"/>
</dbReference>
<keyword evidence="3" id="KW-0238">DNA-binding</keyword>
<protein>
    <submittedName>
        <fullName evidence="6">LysR family transcriptional regulator</fullName>
    </submittedName>
</protein>
<dbReference type="InterPro" id="IPR050950">
    <property type="entry name" value="HTH-type_LysR_regulators"/>
</dbReference>
<evidence type="ECO:0000256" key="3">
    <source>
        <dbReference type="ARBA" id="ARBA00023125"/>
    </source>
</evidence>
<dbReference type="Pfam" id="PF00126">
    <property type="entry name" value="HTH_1"/>
    <property type="match status" value="1"/>
</dbReference>
<feature type="domain" description="HTH lysR-type" evidence="5">
    <location>
        <begin position="3"/>
        <end position="60"/>
    </location>
</feature>
<dbReference type="InterPro" id="IPR036390">
    <property type="entry name" value="WH_DNA-bd_sf"/>
</dbReference>
<reference evidence="6" key="1">
    <citation type="submission" date="2023-07" db="EMBL/GenBank/DDBJ databases">
        <title>A collection of bacterial strains from the Burkholderia cepacia Research Laboratory and Repository.</title>
        <authorList>
            <person name="Lipuma J."/>
            <person name="Spilker T."/>
            <person name="Caverly L."/>
        </authorList>
    </citation>
    <scope>NUCLEOTIDE SEQUENCE</scope>
    <source>
        <strain evidence="6">AU45194</strain>
    </source>
</reference>
<accession>A0ABT8NWX9</accession>
<dbReference type="SUPFAM" id="SSF46785">
    <property type="entry name" value="Winged helix' DNA-binding domain"/>
    <property type="match status" value="1"/>
</dbReference>
<sequence length="305" mass="33806">MHIQARTLKYFDMIRRCHSIREAARHLHVSASAVNRQLLQLEEEIGSPLFDRVVGGMRLTAVGELFARHVTTVLQDQNRFISELDALRGIRRGELSIAAVEGVNADVLPNVLETMATRHPLVKIAISTGGSSQVAQAAASGEVDLAIGYNVQRSELLHQHAVGRFYLGVIMRTNHPLAKRKSVSFADCARYPLILPGPGLSIHEQIRQILLNYKRPLTVVMESASIELARTMAIRGVGLAFQTRIGIEKEMREGSMVHLPLSGPKPIVSELGVYARLGRWLPPAVDALLRVLSEELARREAEEER</sequence>
<proteinExistence type="inferred from homology"/>
<dbReference type="Pfam" id="PF03466">
    <property type="entry name" value="LysR_substrate"/>
    <property type="match status" value="1"/>
</dbReference>
<dbReference type="PANTHER" id="PTHR30419:SF2">
    <property type="entry name" value="LYSR FAMILY TRANSCRIPTIONAL REGULATOR"/>
    <property type="match status" value="1"/>
</dbReference>
<evidence type="ECO:0000256" key="2">
    <source>
        <dbReference type="ARBA" id="ARBA00023015"/>
    </source>
</evidence>
<evidence type="ECO:0000256" key="4">
    <source>
        <dbReference type="ARBA" id="ARBA00023163"/>
    </source>
</evidence>
<evidence type="ECO:0000313" key="7">
    <source>
        <dbReference type="Proteomes" id="UP001172217"/>
    </source>
</evidence>
<evidence type="ECO:0000259" key="5">
    <source>
        <dbReference type="PROSITE" id="PS50931"/>
    </source>
</evidence>
<dbReference type="PROSITE" id="PS50931">
    <property type="entry name" value="HTH_LYSR"/>
    <property type="match status" value="1"/>
</dbReference>
<comment type="similarity">
    <text evidence="1">Belongs to the LysR transcriptional regulatory family.</text>
</comment>
<gene>
    <name evidence="6" type="ORF">QZM70_23585</name>
</gene>
<dbReference type="SUPFAM" id="SSF53850">
    <property type="entry name" value="Periplasmic binding protein-like II"/>
    <property type="match status" value="1"/>
</dbReference>
<dbReference type="EMBL" id="JAUJQL010000013">
    <property type="protein sequence ID" value="MDN7525934.1"/>
    <property type="molecule type" value="Genomic_DNA"/>
</dbReference>
<name>A0ABT8NWX9_9BURK</name>
<keyword evidence="4" id="KW-0804">Transcription</keyword>
<dbReference type="PANTHER" id="PTHR30419">
    <property type="entry name" value="HTH-TYPE TRANSCRIPTIONAL REGULATOR YBHD"/>
    <property type="match status" value="1"/>
</dbReference>
<dbReference type="InterPro" id="IPR036388">
    <property type="entry name" value="WH-like_DNA-bd_sf"/>
</dbReference>
<organism evidence="6 7">
    <name type="scientific">Burkholderia orbicola</name>
    <dbReference type="NCBI Taxonomy" id="2978683"/>
    <lineage>
        <taxon>Bacteria</taxon>
        <taxon>Pseudomonadati</taxon>
        <taxon>Pseudomonadota</taxon>
        <taxon>Betaproteobacteria</taxon>
        <taxon>Burkholderiales</taxon>
        <taxon>Burkholderiaceae</taxon>
        <taxon>Burkholderia</taxon>
        <taxon>Burkholderia cepacia complex</taxon>
    </lineage>
</organism>
<dbReference type="Gene3D" id="3.40.190.290">
    <property type="match status" value="1"/>
</dbReference>
<dbReference type="PRINTS" id="PR00039">
    <property type="entry name" value="HTHLYSR"/>
</dbReference>
<evidence type="ECO:0000256" key="1">
    <source>
        <dbReference type="ARBA" id="ARBA00009437"/>
    </source>
</evidence>
<keyword evidence="7" id="KW-1185">Reference proteome</keyword>
<dbReference type="InterPro" id="IPR000847">
    <property type="entry name" value="LysR_HTH_N"/>
</dbReference>